<accession>A0A2H2ZJN5</accession>
<evidence type="ECO:0000313" key="2">
    <source>
        <dbReference type="EMBL" id="OTA00271.1"/>
    </source>
</evidence>
<gene>
    <name evidence="2" type="ORF">A9Z42_0073630</name>
</gene>
<feature type="chain" id="PRO_5013816689" evidence="1">
    <location>
        <begin position="21"/>
        <end position="220"/>
    </location>
</feature>
<reference evidence="2 3" key="1">
    <citation type="journal article" date="2015" name="Genome Announc.">
        <title>Genome sequence and annotation of Trichoderma parareesei, the ancestor of the cellulase producer Trichoderma reesei.</title>
        <authorList>
            <person name="Yang D."/>
            <person name="Pomraning K."/>
            <person name="Kopchinskiy A."/>
            <person name="Karimi Aghcheh R."/>
            <person name="Atanasova L."/>
            <person name="Chenthamara K."/>
            <person name="Baker S.E."/>
            <person name="Zhang R."/>
            <person name="Shen Q."/>
            <person name="Freitag M."/>
            <person name="Kubicek C.P."/>
            <person name="Druzhinina I.S."/>
        </authorList>
    </citation>
    <scope>NUCLEOTIDE SEQUENCE [LARGE SCALE GENOMIC DNA]</scope>
    <source>
        <strain evidence="2 3">CBS 125925</strain>
    </source>
</reference>
<dbReference type="AlphaFoldDB" id="A0A2H2ZJN5"/>
<evidence type="ECO:0000256" key="1">
    <source>
        <dbReference type="SAM" id="SignalP"/>
    </source>
</evidence>
<keyword evidence="1" id="KW-0732">Signal</keyword>
<organism evidence="2 3">
    <name type="scientific">Trichoderma parareesei</name>
    <name type="common">Filamentous fungus</name>
    <dbReference type="NCBI Taxonomy" id="858221"/>
    <lineage>
        <taxon>Eukaryota</taxon>
        <taxon>Fungi</taxon>
        <taxon>Dikarya</taxon>
        <taxon>Ascomycota</taxon>
        <taxon>Pezizomycotina</taxon>
        <taxon>Sordariomycetes</taxon>
        <taxon>Hypocreomycetidae</taxon>
        <taxon>Hypocreales</taxon>
        <taxon>Hypocreaceae</taxon>
        <taxon>Trichoderma</taxon>
    </lineage>
</organism>
<evidence type="ECO:0000313" key="3">
    <source>
        <dbReference type="Proteomes" id="UP000219286"/>
    </source>
</evidence>
<feature type="signal peptide" evidence="1">
    <location>
        <begin position="1"/>
        <end position="20"/>
    </location>
</feature>
<dbReference type="EMBL" id="LFMI01000065">
    <property type="protein sequence ID" value="OTA00271.1"/>
    <property type="molecule type" value="Genomic_DNA"/>
</dbReference>
<keyword evidence="3" id="KW-1185">Reference proteome</keyword>
<sequence length="220" mass="23155">MQFKLLSVFAAALTVQSAYGMSSSQQGKAIQQSEQSQQVHQLEQLAQDIQTQQAAEIHQLDIGGAGLNATAVTATLNSVSDALAVAGNSVSNITSTTLAEQFPNMINTLSTLAGSLVTNAGNLVTTPVTSTFNQTDQLNIYNTFINLTKANDQFIKTFLGPTGIVSNSLLRGPIGIVLNLIERTIVNLAGATIARIPAYANQAQAQLSNIHADLALTIKT</sequence>
<protein>
    <submittedName>
        <fullName evidence="2">Uncharacterized protein</fullName>
    </submittedName>
</protein>
<proteinExistence type="predicted"/>
<comment type="caution">
    <text evidence="2">The sequence shown here is derived from an EMBL/GenBank/DDBJ whole genome shotgun (WGS) entry which is preliminary data.</text>
</comment>
<dbReference type="Proteomes" id="UP000219286">
    <property type="component" value="Unassembled WGS sequence"/>
</dbReference>
<name>A0A2H2ZJN5_TRIPA</name>
<dbReference type="OrthoDB" id="4896123at2759"/>